<evidence type="ECO:0000313" key="1">
    <source>
        <dbReference type="EMBL" id="GFU14022.1"/>
    </source>
</evidence>
<proteinExistence type="predicted"/>
<name>A0A8X6UBP8_NEPPI</name>
<comment type="caution">
    <text evidence="1">The sequence shown here is derived from an EMBL/GenBank/DDBJ whole genome shotgun (WGS) entry which is preliminary data.</text>
</comment>
<dbReference type="EMBL" id="BMAW01125778">
    <property type="protein sequence ID" value="GFU14022.1"/>
    <property type="molecule type" value="Genomic_DNA"/>
</dbReference>
<protein>
    <submittedName>
        <fullName evidence="1">Uncharacterized protein</fullName>
    </submittedName>
</protein>
<dbReference type="AlphaFoldDB" id="A0A8X6UBP8"/>
<organism evidence="1 2">
    <name type="scientific">Nephila pilipes</name>
    <name type="common">Giant wood spider</name>
    <name type="synonym">Nephila maculata</name>
    <dbReference type="NCBI Taxonomy" id="299642"/>
    <lineage>
        <taxon>Eukaryota</taxon>
        <taxon>Metazoa</taxon>
        <taxon>Ecdysozoa</taxon>
        <taxon>Arthropoda</taxon>
        <taxon>Chelicerata</taxon>
        <taxon>Arachnida</taxon>
        <taxon>Araneae</taxon>
        <taxon>Araneomorphae</taxon>
        <taxon>Entelegynae</taxon>
        <taxon>Araneoidea</taxon>
        <taxon>Nephilidae</taxon>
        <taxon>Nephila</taxon>
    </lineage>
</organism>
<dbReference type="Proteomes" id="UP000887013">
    <property type="component" value="Unassembled WGS sequence"/>
</dbReference>
<sequence length="97" mass="11472">MYVHRNIENSCGDNLNVISRDKKWHPIQNTWNIYNLRPRIEVDVHFRLMTVQDYLGEDLSRIGVFDTNICSIRNNELRPSPGLYRTRQSRRGTGRSP</sequence>
<accession>A0A8X6UBP8</accession>
<evidence type="ECO:0000313" key="2">
    <source>
        <dbReference type="Proteomes" id="UP000887013"/>
    </source>
</evidence>
<keyword evidence="2" id="KW-1185">Reference proteome</keyword>
<reference evidence="1" key="1">
    <citation type="submission" date="2020-08" db="EMBL/GenBank/DDBJ databases">
        <title>Multicomponent nature underlies the extraordinary mechanical properties of spider dragline silk.</title>
        <authorList>
            <person name="Kono N."/>
            <person name="Nakamura H."/>
            <person name="Mori M."/>
            <person name="Yoshida Y."/>
            <person name="Ohtoshi R."/>
            <person name="Malay A.D."/>
            <person name="Moran D.A.P."/>
            <person name="Tomita M."/>
            <person name="Numata K."/>
            <person name="Arakawa K."/>
        </authorList>
    </citation>
    <scope>NUCLEOTIDE SEQUENCE</scope>
</reference>
<gene>
    <name evidence="1" type="ORF">NPIL_12861</name>
</gene>